<keyword evidence="5" id="KW-0723">Serine/threonine-protein kinase</keyword>
<proteinExistence type="inferred from homology"/>
<dbReference type="Pfam" id="PF20502">
    <property type="entry name" value="DNAPKcs_CC1-2"/>
    <property type="match status" value="1"/>
</dbReference>
<dbReference type="SMART" id="SM00146">
    <property type="entry name" value="PI3Kc"/>
    <property type="match status" value="1"/>
</dbReference>
<dbReference type="Pfam" id="PF19704">
    <property type="entry name" value="DNAPKcs_CC5"/>
    <property type="match status" value="2"/>
</dbReference>
<dbReference type="InterPro" id="IPR018936">
    <property type="entry name" value="PI3/4_kinase_CS"/>
</dbReference>
<dbReference type="Proteomes" id="UP000014760">
    <property type="component" value="Unassembled WGS sequence"/>
</dbReference>
<dbReference type="SMART" id="SM01344">
    <property type="entry name" value="NUC194"/>
    <property type="match status" value="1"/>
</dbReference>
<dbReference type="InterPro" id="IPR050517">
    <property type="entry name" value="DDR_Repair_Kinase"/>
</dbReference>
<dbReference type="STRING" id="283909.R7UX97"/>
<dbReference type="InterPro" id="IPR003151">
    <property type="entry name" value="PIK-rel_kinase_FAT"/>
</dbReference>
<feature type="domain" description="FATC" evidence="17">
    <location>
        <begin position="3933"/>
        <end position="3965"/>
    </location>
</feature>
<evidence type="ECO:0000256" key="2">
    <source>
        <dbReference type="ARBA" id="ARBA00011031"/>
    </source>
</evidence>
<dbReference type="SMART" id="SM01343">
    <property type="entry name" value="FATC"/>
    <property type="match status" value="1"/>
</dbReference>
<keyword evidence="7" id="KW-0808">Transferase</keyword>
<evidence type="ECO:0000256" key="6">
    <source>
        <dbReference type="ARBA" id="ARBA00022553"/>
    </source>
</evidence>
<evidence type="ECO:0000256" key="13">
    <source>
        <dbReference type="ARBA" id="ARBA00023242"/>
    </source>
</evidence>
<dbReference type="PROSITE" id="PS51189">
    <property type="entry name" value="FAT"/>
    <property type="match status" value="1"/>
</dbReference>
<dbReference type="PANTHER" id="PTHR11139">
    <property type="entry name" value="ATAXIA TELANGIECTASIA MUTATED ATM -RELATED"/>
    <property type="match status" value="1"/>
</dbReference>
<evidence type="ECO:0000256" key="3">
    <source>
        <dbReference type="ARBA" id="ARBA00012513"/>
    </source>
</evidence>
<dbReference type="PROSITE" id="PS00915">
    <property type="entry name" value="PI3_4_KINASE_1"/>
    <property type="match status" value="1"/>
</dbReference>
<feature type="domain" description="PI3K/PI4K catalytic" evidence="15">
    <location>
        <begin position="3555"/>
        <end position="3893"/>
    </location>
</feature>
<dbReference type="GO" id="GO:0004677">
    <property type="term" value="F:DNA-dependent protein kinase activity"/>
    <property type="evidence" value="ECO:0007669"/>
    <property type="project" value="InterPro"/>
</dbReference>
<keyword evidence="8" id="KW-0547">Nucleotide-binding</keyword>
<dbReference type="Pfam" id="PF02259">
    <property type="entry name" value="FAT"/>
    <property type="match status" value="1"/>
</dbReference>
<feature type="compositionally biased region" description="Polar residues" evidence="14">
    <location>
        <begin position="575"/>
        <end position="595"/>
    </location>
</feature>
<dbReference type="GO" id="GO:0006303">
    <property type="term" value="P:double-strand break repair via nonhomologous end joining"/>
    <property type="evidence" value="ECO:0007669"/>
    <property type="project" value="InterPro"/>
</dbReference>
<keyword evidence="13" id="KW-0539">Nucleus</keyword>
<dbReference type="Gene3D" id="1.10.1070.11">
    <property type="entry name" value="Phosphatidylinositol 3-/4-kinase, catalytic domain"/>
    <property type="match status" value="1"/>
</dbReference>
<dbReference type="GO" id="GO:0000723">
    <property type="term" value="P:telomere maintenance"/>
    <property type="evidence" value="ECO:0007669"/>
    <property type="project" value="TreeGrafter"/>
</dbReference>
<dbReference type="EMBL" id="AMQN01005843">
    <property type="status" value="NOT_ANNOTATED_CDS"/>
    <property type="molecule type" value="Genomic_DNA"/>
</dbReference>
<evidence type="ECO:0000259" key="17">
    <source>
        <dbReference type="PROSITE" id="PS51190"/>
    </source>
</evidence>
<evidence type="ECO:0000313" key="18">
    <source>
        <dbReference type="EMBL" id="ELU11183.1"/>
    </source>
</evidence>
<feature type="region of interest" description="Disordered" evidence="14">
    <location>
        <begin position="2804"/>
        <end position="2823"/>
    </location>
</feature>
<dbReference type="InterPro" id="IPR037706">
    <property type="entry name" value="DNA-PK_dom"/>
</dbReference>
<comment type="subcellular location">
    <subcellularLocation>
        <location evidence="1">Nucleus</location>
        <location evidence="1">Nucleolus</location>
    </subcellularLocation>
</comment>
<evidence type="ECO:0000256" key="10">
    <source>
        <dbReference type="ARBA" id="ARBA00022777"/>
    </source>
</evidence>
<evidence type="ECO:0000256" key="8">
    <source>
        <dbReference type="ARBA" id="ARBA00022741"/>
    </source>
</evidence>
<evidence type="ECO:0000313" key="20">
    <source>
        <dbReference type="Proteomes" id="UP000014760"/>
    </source>
</evidence>
<dbReference type="PANTHER" id="PTHR11139:SF68">
    <property type="entry name" value="DNA-DEPENDENT PROTEIN KINASE CATALYTIC SUBUNIT"/>
    <property type="match status" value="1"/>
</dbReference>
<dbReference type="SUPFAM" id="SSF56112">
    <property type="entry name" value="Protein kinase-like (PK-like)"/>
    <property type="match status" value="1"/>
</dbReference>
<reference evidence="18 20" key="2">
    <citation type="journal article" date="2013" name="Nature">
        <title>Insights into bilaterian evolution from three spiralian genomes.</title>
        <authorList>
            <person name="Simakov O."/>
            <person name="Marletaz F."/>
            <person name="Cho S.J."/>
            <person name="Edsinger-Gonzales E."/>
            <person name="Havlak P."/>
            <person name="Hellsten U."/>
            <person name="Kuo D.H."/>
            <person name="Larsson T."/>
            <person name="Lv J."/>
            <person name="Arendt D."/>
            <person name="Savage R."/>
            <person name="Osoegawa K."/>
            <person name="de Jong P."/>
            <person name="Grimwood J."/>
            <person name="Chapman J.A."/>
            <person name="Shapiro H."/>
            <person name="Aerts A."/>
            <person name="Otillar R.P."/>
            <person name="Terry A.Y."/>
            <person name="Boore J.L."/>
            <person name="Grigoriev I.V."/>
            <person name="Lindberg D.R."/>
            <person name="Seaver E.C."/>
            <person name="Weisblat D.A."/>
            <person name="Putnam N.H."/>
            <person name="Rokhsar D.S."/>
        </authorList>
    </citation>
    <scope>NUCLEOTIDE SEQUENCE</scope>
    <source>
        <strain evidence="18 20">I ESC-2004</strain>
    </source>
</reference>
<dbReference type="GO" id="GO:0008630">
    <property type="term" value="P:intrinsic apoptotic signaling pathway in response to DNA damage"/>
    <property type="evidence" value="ECO:0007669"/>
    <property type="project" value="TreeGrafter"/>
</dbReference>
<organism evidence="18">
    <name type="scientific">Capitella teleta</name>
    <name type="common">Polychaete worm</name>
    <dbReference type="NCBI Taxonomy" id="283909"/>
    <lineage>
        <taxon>Eukaryota</taxon>
        <taxon>Metazoa</taxon>
        <taxon>Spiralia</taxon>
        <taxon>Lophotrochozoa</taxon>
        <taxon>Annelida</taxon>
        <taxon>Polychaeta</taxon>
        <taxon>Sedentaria</taxon>
        <taxon>Scolecida</taxon>
        <taxon>Capitellidae</taxon>
        <taxon>Capitella</taxon>
    </lineage>
</organism>
<evidence type="ECO:0000256" key="9">
    <source>
        <dbReference type="ARBA" id="ARBA00022763"/>
    </source>
</evidence>
<feature type="region of interest" description="Disordered" evidence="14">
    <location>
        <begin position="575"/>
        <end position="598"/>
    </location>
</feature>
<evidence type="ECO:0000256" key="5">
    <source>
        <dbReference type="ARBA" id="ARBA00022527"/>
    </source>
</evidence>
<dbReference type="HOGENOM" id="CLU_224534_0_0_1"/>
<dbReference type="PROSITE" id="PS00916">
    <property type="entry name" value="PI3_4_KINASE_2"/>
    <property type="match status" value="1"/>
</dbReference>
<gene>
    <name evidence="18" type="ORF">CAPTEDRAFT_224273</name>
</gene>
<keyword evidence="20" id="KW-1185">Reference proteome</keyword>
<evidence type="ECO:0000256" key="1">
    <source>
        <dbReference type="ARBA" id="ARBA00004604"/>
    </source>
</evidence>
<dbReference type="InterPro" id="IPR003152">
    <property type="entry name" value="FATC_dom"/>
</dbReference>
<dbReference type="EC" id="2.7.11.1" evidence="3"/>
<dbReference type="InterPro" id="IPR016024">
    <property type="entry name" value="ARM-type_fold"/>
</dbReference>
<dbReference type="EnsemblMetazoa" id="CapteT224273">
    <property type="protein sequence ID" value="CapteP224273"/>
    <property type="gene ID" value="CapteG224273"/>
</dbReference>
<dbReference type="InterPro" id="IPR046804">
    <property type="entry name" value="DNA-PKcs_N"/>
</dbReference>
<evidence type="ECO:0000259" key="16">
    <source>
        <dbReference type="PROSITE" id="PS51189"/>
    </source>
</evidence>
<dbReference type="PROSITE" id="PS50290">
    <property type="entry name" value="PI3_4_KINASE_3"/>
    <property type="match status" value="1"/>
</dbReference>
<dbReference type="FunFam" id="3.30.1010.10:FF:000013">
    <property type="entry name" value="Protein kinase, DNA-activated, catalytic subunit"/>
    <property type="match status" value="1"/>
</dbReference>
<accession>R7UX97</accession>
<dbReference type="InterPro" id="IPR014009">
    <property type="entry name" value="PIK_FAT"/>
</dbReference>
<reference evidence="19" key="3">
    <citation type="submission" date="2015-06" db="UniProtKB">
        <authorList>
            <consortium name="EnsemblMetazoa"/>
        </authorList>
    </citation>
    <scope>IDENTIFICATION</scope>
</reference>
<dbReference type="Pfam" id="PF00454">
    <property type="entry name" value="PI3_PI4_kinase"/>
    <property type="match status" value="1"/>
</dbReference>
<dbReference type="GO" id="GO:0005730">
    <property type="term" value="C:nucleolus"/>
    <property type="evidence" value="ECO:0007669"/>
    <property type="project" value="UniProtKB-SubCell"/>
</dbReference>
<dbReference type="Pfam" id="PF02260">
    <property type="entry name" value="FATC"/>
    <property type="match status" value="1"/>
</dbReference>
<evidence type="ECO:0000256" key="14">
    <source>
        <dbReference type="SAM" id="MobiDB-lite"/>
    </source>
</evidence>
<comment type="similarity">
    <text evidence="2">Belongs to the PI3/PI4-kinase family.</text>
</comment>
<sequence length="3965" mass="449217">MARALQEQLAGLVSDTRGQPGVVNARISHESIGNIGAICLNDVNASDVDLAYSVIFNHETGLIKFLKKIIQNDEFEGCKCEILELLKTFISKFPGKVHPYAVDVKDACLQLITRDRRARVKNNATPLLIELLKQTSGLPVAGDLQVEGMIERLFKELIKSPKPAASVKAHIFHLLGVIAELFPEKMVRGSDKLLNLYMTTLKQEIESKTHEPEYVLIAGCLQGLTHFMVNFTQSADEGAEHAYSIYKYCVKTMDQNIKKKRYEMPKASLGLMAKHSAQMSDYLLDDFKDLYETLSYWTNHNNREMAHIGMLALEDFLVQISSALVTKVKEGNRKEGAVFKFFIQKFRDIMDNNSSGSKEIAIAIKGYGYFAAPCKLYLTPKDVLFMFNEMLHRSEQLFLSGAEQNDDRIIGLHSFLGALASIVEELDQFSETFLFSLERLVVLQMQVLPRLHVKLHNQCYIALIRLFLGLALKGSIFKGFLERIIYQSLIRSCSHPIVLESQEAKSENVDEVNLKVDVSYQDYLPMWKALLTAGKLKALGQYNITAEQHRVLASAIYDELLSAMLKMISRLDLSSNSTDSESQPSTSEPALSDPSSDPLRGLHAVCPEDFILLTNLVELSRDLLPVTQTQKFSSWVFPFGHQLILQSSKLPLVSGLYKMLTVCMQVASQISYFKEMNRQLKIETSDSIKMEMDEEFRTSTAQEEACFMLFTKFAKEVMTRLRQYKDDLLASCLGFILALPREIIALDVTTFVPALQRSLEIGRSYLPLARTSLNTLESWSKSLPPDVMKPFYEQLLPYLDAYLTSSADEKNDTLSLVQKDPMKKQGKKKIPVKLLKQTMFDAEKGKESELKEIQRKCVLLLGSLGGSINHALVFGQTANPPDLVAWDSDQHLKFDLPFLDIKTSIYFDAFLPKVVTLATVSSDRQTKVAACELLHSLVLLMLGRSASQPTGNPMAAIYRKLFPQMLKLATDVEQVSRQLFEPLMLQIIHWFTKSNNSHRPDTEALLNSLMDGIVSPSDSAVRDFSAKCIREFLAWSIKQTSPKEMEAGPANPKRLLKRMYSLLEHPSSMMRLGGALMFNSIYSVFREEDALVDQFSLQILSVLVNSLALAHRDDKSLGTQEQCKSALLHVERILIKKQVTFNKDSKQRIKPRGWRDANMTTAVRWLLRQCGRPQTECRHVCMRLVCQLAPCVHEINGARELFSVLLSQGNSEYFIQRFEFGMYSSARMGLNQKPTMSRVQENFSLNAACTWFDLVLATLDCYTWVFGERLMSPNQILIASNNKGTIIFQVLHHFMEELAQEDISAAVKLFPKVADGSSIFTPREREDYNQTKCTVIVRTLSFICTMFGNYKTESLKVIPTSFWSSNLWDTLLLAVLQPTQLGFNMGQVEVMNHLPEQTLGTLQILMRSLPRNLAQELIESVSRHLNMSSCDLSSKLPIPLLEPNQDYIQLRLLVSGFEQLNSAGLLSNTLVSKSSEKLAEDLVNTVFMGMVTAVDGKPTLVNLSPVSQSLAEKMLTLAFQMGYPEKNLVELIFNSNNIHGVSTSVQCSPHGTLFYAAFKSVVNLNFVKSVEKFVPLLMRHLEANGETLSSVLIGIADHGKMVSRAIVSQWSSLSVWWSESTASLDTKMVAITLLTKLMQIDSTVIIDVKNKSFYYVFKMFLGLISDKNNTLQFKTRVLDLLIFFCNLPAEENKQLESCLNQFVADCFPMSSLEFHAGSQQQKCYITALDRLLLAMELSGSLMLLNLIISVICKEVKHTHENAIQSAFQRFIKRLPKDKHKLALDVPYKIFSQEGRFTNNQRRAACEKVSLSLMRLVHSSALTEFYCEHIKEIMKIIEAKPTKAPEHAFEAQLTSKIGCFELLEVMYSRLPNTDVNSKDSSINKSFCSPKIPDTGKEMNLTITKVSNATKGENMNGETLLIPLRRALHCAAYNTLIAALICTQKEKKFYTAFLFTENPAKNQLHWNNIVDQDVVYEFPLEMENPIERRKKFVSIRTSVRDVDPSDEPTGPASSVHYLASQYLAGSSLSTDVSQFDFGSSMVSSADSSFDNQRSRESSIEVPDVVLKEHYIEMEMDALNQHPCMAALSALLQHMKLNQITPEVEKGSKPSSMPDWMKNIHDKIKNSDTQLNIRLFLAKVILNGESVFRPYASFWFQPLVALATNMGGLNYFSLDIIVTLLSWHEIAIPEETTVDIAMTSHLVKYIVQNCYHQNRQIMRNNLEVLKTDIYENFIDREDKGKRNVVGLQIVGVFLANGLSPWQPDAEVSKDRFYQYLAMNMNQPDKQVYSASAEIVGMALSSLQNTESDKEWCRAYGDNIQKMLLGIHGNKPDQFLTCVHCIQKHFSAFVERFIHKVLFMLPGLYGVFRTYALEIIAAGIENIEGAFVEIKNKNIIGILRERDEAQSESRDEIITLTKDVLLRGLSDDDLTNRLTVQNFWSHETRLPGETVERLVAMLEAMYTPSTELHYLSYATNLLLEMTTKSSDFNRVLFDTPLSECKFQDFAVSSTWYQRHAAMTPMFLDTQSSQSNDSPDAGLSTGQLRATQDAAQFTQTQADGSSKGPYNWLTQSSLDTFSDSQNLTLATQSESSLMFTVGSSRIKSSKKTPGSEFGQRKVRSDVRVSAMDEANKEIMRLKRRFIHDQESTARFFMKRNVRMKKMREDIQREQKMKREHQVTMYRQYRTGDFPDIQIKYSFLIAPLQALAQRDSTIAKLLFVAVFQAIFTQIESEKTERESQSLVAKIESSLNKILETSTQYFSPFIGCVLEIAYLFPKQLKLQPGVVSTVCNMSDQQPLGILLLEEGLLHSPEDQSPASKRSRRDRSSRITQDTEPWLELAKLYKSISDYDVLRGIFSSQIGSKPATRLAIEAETRGDYRSALQLYNEEVYLPPMLRSKIKLILNGDTSQDNLLSFIEESLKTPVHKAFIEGSFSSELALVCIHQELYDKAKHYANMSLQAFIQDWANLSTTRTSTRATKLQKLQEFTEMQEFLSVIKTTSGEDFPRQIDRTLHKWEARSPDRLLDSVVIWDNIILNRNVYMDHFAEHLTSIDAKIDPFGKQRVVMSLAQVDAASLQGNHSVARKLLKSAKDLVKVVDSEELSVLFTHSHANANKRKCASGSEPSERLNLLVEVKKRLDKCSESSTLKLNAALLCDQHLLQGEHLVTMATILQNQVKDIDALDQKLLEKITESVGSPALSHQEIVASLHEAAYNSFKSGVGVAASQPESVCVNKAYMSLVHFCDQVLRQRENDEISGTKCESEEDFPLALVTSLLSAMKNSSKDARQLFPRLLQIIERFPQTREVFIRKSRDIPAWMFLGWVSQICAILDKPESSAIHEILLNIADIYPNALVFPFKLSNHNYKFTSDAVSSKSKSVCDRLHQMLSKNPLIDRLIFSLEMMHEPAVIIKDWIMDMKNAKGPGGSSQSLSMAYVKERYQELYKELLCIESEDGSLYSDSADCSMGPYRSDFVKQFISQFDEYFGKMGSKIPGLTFMKVLSWLSDKSEKVKKAFSNKQPRKLKEYSQWLAEFQAGNHEASLEIPGQYTGEVCPLPEYHAKISSFDSQVTVLRSLRMPKSIVIRGNDEKEYKFLVKGGEDLRQDQRVQQVFNLMNEIYANDANCHARRLQLKTFQVIPMTPRLGMIEWLKNSCTLKDFLRQGCSDVSWEQIQNKNLPNNPANLLCQWIGDSSNTRQMIENYRKCYQKYSRNETLNAFKKREAMVPWDMLRKSYQKLASSPESYFVLRGNCATSHALNCISAYIMGIGDRHLSNHMVDLINGKMIAIDFGHAFGSATQFLDIPELIPFRMTRQLRNLLLPLREKGVIEGTMVHSLRALRQHKEQLISTMDVFIKEPSLDWQNAAKKEIQAMSNRKEDTSKLTLDSQWFPKEKVNIVRQKLEGSNPSHVMRAELALGQLGSYLKYFVIVLMGDKQADIRARLPADGLSSEEQVAALLNLATDPNILGRTFAGWEPWV</sequence>
<protein>
    <recommendedName>
        <fullName evidence="4">DNA-dependent protein kinase catalytic subunit</fullName>
        <ecNumber evidence="3">2.7.11.1</ecNumber>
    </recommendedName>
</protein>
<evidence type="ECO:0000259" key="15">
    <source>
        <dbReference type="PROSITE" id="PS50290"/>
    </source>
</evidence>
<evidence type="ECO:0000256" key="7">
    <source>
        <dbReference type="ARBA" id="ARBA00022679"/>
    </source>
</evidence>
<keyword evidence="6" id="KW-0597">Phosphoprotein</keyword>
<dbReference type="GO" id="GO:0005524">
    <property type="term" value="F:ATP binding"/>
    <property type="evidence" value="ECO:0007669"/>
    <property type="project" value="UniProtKB-KW"/>
</dbReference>
<dbReference type="EMBL" id="KB296906">
    <property type="protein sequence ID" value="ELU11183.1"/>
    <property type="molecule type" value="Genomic_DNA"/>
</dbReference>
<dbReference type="Pfam" id="PF20500">
    <property type="entry name" value="DNA-PKcs_N"/>
    <property type="match status" value="1"/>
</dbReference>
<dbReference type="InterPro" id="IPR011009">
    <property type="entry name" value="Kinase-like_dom_sf"/>
</dbReference>
<dbReference type="InterPro" id="IPR036940">
    <property type="entry name" value="PI3/4_kinase_cat_sf"/>
</dbReference>
<dbReference type="InterPro" id="IPR012582">
    <property type="entry name" value="DNAPKcs_CC3"/>
</dbReference>
<keyword evidence="10" id="KW-0418">Kinase</keyword>
<reference evidence="20" key="1">
    <citation type="submission" date="2012-12" db="EMBL/GenBank/DDBJ databases">
        <authorList>
            <person name="Hellsten U."/>
            <person name="Grimwood J."/>
            <person name="Chapman J.A."/>
            <person name="Shapiro H."/>
            <person name="Aerts A."/>
            <person name="Otillar R.P."/>
            <person name="Terry A.Y."/>
            <person name="Boore J.L."/>
            <person name="Simakov O."/>
            <person name="Marletaz F."/>
            <person name="Cho S.-J."/>
            <person name="Edsinger-Gonzales E."/>
            <person name="Havlak P."/>
            <person name="Kuo D.-H."/>
            <person name="Larsson T."/>
            <person name="Lv J."/>
            <person name="Arendt D."/>
            <person name="Savage R."/>
            <person name="Osoegawa K."/>
            <person name="de Jong P."/>
            <person name="Lindberg D.R."/>
            <person name="Seaver E.C."/>
            <person name="Weisblat D.A."/>
            <person name="Putnam N.H."/>
            <person name="Grigoriev I.V."/>
            <person name="Rokhsar D.S."/>
        </authorList>
    </citation>
    <scope>NUCLEOTIDE SEQUENCE</scope>
    <source>
        <strain evidence="20">I ESC-2004</strain>
    </source>
</reference>
<dbReference type="Pfam" id="PF08163">
    <property type="entry name" value="DNAPKcs_CC3"/>
    <property type="match status" value="1"/>
</dbReference>
<evidence type="ECO:0000256" key="12">
    <source>
        <dbReference type="ARBA" id="ARBA00023204"/>
    </source>
</evidence>
<dbReference type="SUPFAM" id="SSF48371">
    <property type="entry name" value="ARM repeat"/>
    <property type="match status" value="2"/>
</dbReference>
<dbReference type="InterPro" id="IPR046803">
    <property type="entry name" value="DNAPKcs_CC1-2"/>
</dbReference>
<dbReference type="PROSITE" id="PS51190">
    <property type="entry name" value="FATC"/>
    <property type="match status" value="1"/>
</dbReference>
<evidence type="ECO:0000256" key="11">
    <source>
        <dbReference type="ARBA" id="ARBA00022840"/>
    </source>
</evidence>
<dbReference type="CDD" id="cd05172">
    <property type="entry name" value="PIKKc_DNA-PK"/>
    <property type="match status" value="1"/>
</dbReference>
<dbReference type="Gene3D" id="3.30.1010.10">
    <property type="entry name" value="Phosphatidylinositol 3-kinase Catalytic Subunit, Chain A, domain 4"/>
    <property type="match status" value="1"/>
</dbReference>
<keyword evidence="11" id="KW-0067">ATP-binding</keyword>
<keyword evidence="12" id="KW-0234">DNA repair</keyword>
<name>R7UX97_CAPTE</name>
<dbReference type="OMA" id="PSPMCRE"/>
<evidence type="ECO:0000256" key="4">
    <source>
        <dbReference type="ARBA" id="ARBA00018077"/>
    </source>
</evidence>
<dbReference type="InterPro" id="IPR045581">
    <property type="entry name" value="DNAPKcs_CC5"/>
</dbReference>
<feature type="domain" description="FAT" evidence="16">
    <location>
        <begin position="2779"/>
        <end position="3355"/>
    </location>
</feature>
<evidence type="ECO:0000313" key="19">
    <source>
        <dbReference type="EnsemblMetazoa" id="CapteP224273"/>
    </source>
</evidence>
<keyword evidence="9" id="KW-0227">DNA damage</keyword>
<dbReference type="InterPro" id="IPR000403">
    <property type="entry name" value="PI3/4_kinase_cat_dom"/>
</dbReference>
<dbReference type="OrthoDB" id="431717at2759"/>